<evidence type="ECO:0000313" key="1">
    <source>
        <dbReference type="EMBL" id="EDR15456.1"/>
    </source>
</evidence>
<dbReference type="RefSeq" id="XP_001873664.1">
    <property type="nucleotide sequence ID" value="XM_001873629.1"/>
</dbReference>
<keyword evidence="2" id="KW-1185">Reference proteome</keyword>
<sequence length="144" mass="15423">MSTPLQQPTLLDSCDTTLRARRPSSLNLLTAVLPCFTANPSSPDDFNPSDDTPLNDTPLGQGLSQKSMCKDVCDGASQFFLHISCDGGEASFSILASNSILSGNLSNWYSLMFNTYNDEHLAKLVKDHPPKPAARGDVCITASA</sequence>
<dbReference type="EMBL" id="DS547091">
    <property type="protein sequence ID" value="EDR15456.1"/>
    <property type="molecule type" value="Genomic_DNA"/>
</dbReference>
<dbReference type="HOGENOM" id="CLU_1801062_0_0_1"/>
<dbReference type="AlphaFoldDB" id="B0CPH0"/>
<dbReference type="Proteomes" id="UP000001194">
    <property type="component" value="Unassembled WGS sequence"/>
</dbReference>
<dbReference type="GeneID" id="6069712"/>
<evidence type="ECO:0000313" key="2">
    <source>
        <dbReference type="Proteomes" id="UP000001194"/>
    </source>
</evidence>
<reference evidence="1 2" key="1">
    <citation type="journal article" date="2008" name="Nature">
        <title>The genome of Laccaria bicolor provides insights into mycorrhizal symbiosis.</title>
        <authorList>
            <person name="Martin F."/>
            <person name="Aerts A."/>
            <person name="Ahren D."/>
            <person name="Brun A."/>
            <person name="Danchin E.G.J."/>
            <person name="Duchaussoy F."/>
            <person name="Gibon J."/>
            <person name="Kohler A."/>
            <person name="Lindquist E."/>
            <person name="Pereda V."/>
            <person name="Salamov A."/>
            <person name="Shapiro H.J."/>
            <person name="Wuyts J."/>
            <person name="Blaudez D."/>
            <person name="Buee M."/>
            <person name="Brokstein P."/>
            <person name="Canbaeck B."/>
            <person name="Cohen D."/>
            <person name="Courty P.E."/>
            <person name="Coutinho P.M."/>
            <person name="Delaruelle C."/>
            <person name="Detter J.C."/>
            <person name="Deveau A."/>
            <person name="DiFazio S."/>
            <person name="Duplessis S."/>
            <person name="Fraissinet-Tachet L."/>
            <person name="Lucic E."/>
            <person name="Frey-Klett P."/>
            <person name="Fourrey C."/>
            <person name="Feussner I."/>
            <person name="Gay G."/>
            <person name="Grimwood J."/>
            <person name="Hoegger P.J."/>
            <person name="Jain P."/>
            <person name="Kilaru S."/>
            <person name="Labbe J."/>
            <person name="Lin Y.C."/>
            <person name="Legue V."/>
            <person name="Le Tacon F."/>
            <person name="Marmeisse R."/>
            <person name="Melayah D."/>
            <person name="Montanini B."/>
            <person name="Muratet M."/>
            <person name="Nehls U."/>
            <person name="Niculita-Hirzel H."/>
            <person name="Oudot-Le Secq M.P."/>
            <person name="Peter M."/>
            <person name="Quesneville H."/>
            <person name="Rajashekar B."/>
            <person name="Reich M."/>
            <person name="Rouhier N."/>
            <person name="Schmutz J."/>
            <person name="Yin T."/>
            <person name="Chalot M."/>
            <person name="Henrissat B."/>
            <person name="Kuees U."/>
            <person name="Lucas S."/>
            <person name="Van de Peer Y."/>
            <person name="Podila G.K."/>
            <person name="Polle A."/>
            <person name="Pukkila P.J."/>
            <person name="Richardson P.M."/>
            <person name="Rouze P."/>
            <person name="Sanders I.R."/>
            <person name="Stajich J.E."/>
            <person name="Tunlid A."/>
            <person name="Tuskan G."/>
            <person name="Grigoriev I.V."/>
        </authorList>
    </citation>
    <scope>NUCLEOTIDE SEQUENCE [LARGE SCALE GENOMIC DNA]</scope>
    <source>
        <strain evidence="2">S238N-H82 / ATCC MYA-4686</strain>
    </source>
</reference>
<gene>
    <name evidence="1" type="ORF">LACBIDRAFT_291897</name>
</gene>
<proteinExistence type="predicted"/>
<name>B0CPH0_LACBS</name>
<organism evidence="2">
    <name type="scientific">Laccaria bicolor (strain S238N-H82 / ATCC MYA-4686)</name>
    <name type="common">Bicoloured deceiver</name>
    <name type="synonym">Laccaria laccata var. bicolor</name>
    <dbReference type="NCBI Taxonomy" id="486041"/>
    <lineage>
        <taxon>Eukaryota</taxon>
        <taxon>Fungi</taxon>
        <taxon>Dikarya</taxon>
        <taxon>Basidiomycota</taxon>
        <taxon>Agaricomycotina</taxon>
        <taxon>Agaricomycetes</taxon>
        <taxon>Agaricomycetidae</taxon>
        <taxon>Agaricales</taxon>
        <taxon>Agaricineae</taxon>
        <taxon>Hydnangiaceae</taxon>
        <taxon>Laccaria</taxon>
    </lineage>
</organism>
<protein>
    <submittedName>
        <fullName evidence="1">Predicted protein</fullName>
    </submittedName>
</protein>
<dbReference type="InParanoid" id="B0CPH0"/>
<feature type="non-terminal residue" evidence="1">
    <location>
        <position position="144"/>
    </location>
</feature>
<accession>B0CPH0</accession>
<dbReference type="KEGG" id="lbc:LACBIDRAFT_291897"/>